<name>A0AAU1M2W5_9ACTN</name>
<dbReference type="InterPro" id="IPR001041">
    <property type="entry name" value="2Fe-2S_ferredoxin-type"/>
</dbReference>
<evidence type="ECO:0000313" key="2">
    <source>
        <dbReference type="EMBL" id="WTQ77779.1"/>
    </source>
</evidence>
<dbReference type="Gene3D" id="3.10.20.30">
    <property type="match status" value="1"/>
</dbReference>
<reference evidence="2" key="1">
    <citation type="submission" date="2022-10" db="EMBL/GenBank/DDBJ databases">
        <title>The complete genomes of actinobacterial strains from the NBC collection.</title>
        <authorList>
            <person name="Joergensen T.S."/>
            <person name="Alvarez Arevalo M."/>
            <person name="Sterndorff E.B."/>
            <person name="Faurdal D."/>
            <person name="Vuksanovic O."/>
            <person name="Mourched A.-S."/>
            <person name="Charusanti P."/>
            <person name="Shaw S."/>
            <person name="Blin K."/>
            <person name="Weber T."/>
        </authorList>
    </citation>
    <scope>NUCLEOTIDE SEQUENCE</scope>
    <source>
        <strain evidence="2">NBC_00148</strain>
    </source>
</reference>
<dbReference type="Pfam" id="PF00111">
    <property type="entry name" value="Fer2"/>
    <property type="match status" value="1"/>
</dbReference>
<dbReference type="AlphaFoldDB" id="A0AAU1M2W5"/>
<dbReference type="PROSITE" id="PS51085">
    <property type="entry name" value="2FE2S_FER_2"/>
    <property type="match status" value="1"/>
</dbReference>
<dbReference type="GO" id="GO:0051536">
    <property type="term" value="F:iron-sulfur cluster binding"/>
    <property type="evidence" value="ECO:0007669"/>
    <property type="project" value="InterPro"/>
</dbReference>
<dbReference type="InterPro" id="IPR012675">
    <property type="entry name" value="Beta-grasp_dom_sf"/>
</dbReference>
<accession>A0AAU1M2W5</accession>
<dbReference type="InterPro" id="IPR036010">
    <property type="entry name" value="2Fe-2S_ferredoxin-like_sf"/>
</dbReference>
<organism evidence="2">
    <name type="scientific">Streptomyces sp. NBC_00148</name>
    <dbReference type="NCBI Taxonomy" id="2903626"/>
    <lineage>
        <taxon>Bacteria</taxon>
        <taxon>Bacillati</taxon>
        <taxon>Actinomycetota</taxon>
        <taxon>Actinomycetes</taxon>
        <taxon>Kitasatosporales</taxon>
        <taxon>Streptomycetaceae</taxon>
        <taxon>Streptomyces</taxon>
    </lineage>
</organism>
<protein>
    <submittedName>
        <fullName evidence="2">(2Fe-2S)-binding protein</fullName>
    </submittedName>
</protein>
<gene>
    <name evidence="2" type="ORF">OG222_33605</name>
</gene>
<evidence type="ECO:0000259" key="1">
    <source>
        <dbReference type="PROSITE" id="PS51085"/>
    </source>
</evidence>
<dbReference type="SUPFAM" id="SSF54292">
    <property type="entry name" value="2Fe-2S ferredoxin-like"/>
    <property type="match status" value="1"/>
</dbReference>
<dbReference type="EMBL" id="CP108169">
    <property type="protein sequence ID" value="WTQ77779.1"/>
    <property type="molecule type" value="Genomic_DNA"/>
</dbReference>
<feature type="domain" description="2Fe-2S ferredoxin-type" evidence="1">
    <location>
        <begin position="5"/>
        <end position="104"/>
    </location>
</feature>
<proteinExistence type="predicted"/>
<sequence>MTASARVRVEPAGVELDVRSGESVFEAALRQGLTWPTLCYGQARCTACALQVLDGHPATDPVGPEEQGVLRQLAQRRRGSVRDTRLACRLTVTGAVTVEKKGAKPTDGDPAASL</sequence>